<dbReference type="Proteomes" id="UP001085076">
    <property type="component" value="Miscellaneous, Linkage group lg01"/>
</dbReference>
<dbReference type="AlphaFoldDB" id="A0A9D5HQX9"/>
<name>A0A9D5HQX9_9LILI</name>
<keyword evidence="3" id="KW-0812">Transmembrane</keyword>
<dbReference type="OrthoDB" id="435402at2759"/>
<dbReference type="InterPro" id="IPR000504">
    <property type="entry name" value="RRM_dom"/>
</dbReference>
<dbReference type="Gene3D" id="6.10.20.180">
    <property type="match status" value="1"/>
</dbReference>
<accession>A0A9D5HQX9</accession>
<organism evidence="5 6">
    <name type="scientific">Dioscorea zingiberensis</name>
    <dbReference type="NCBI Taxonomy" id="325984"/>
    <lineage>
        <taxon>Eukaryota</taxon>
        <taxon>Viridiplantae</taxon>
        <taxon>Streptophyta</taxon>
        <taxon>Embryophyta</taxon>
        <taxon>Tracheophyta</taxon>
        <taxon>Spermatophyta</taxon>
        <taxon>Magnoliopsida</taxon>
        <taxon>Liliopsida</taxon>
        <taxon>Dioscoreales</taxon>
        <taxon>Dioscoreaceae</taxon>
        <taxon>Dioscorea</taxon>
    </lineage>
</organism>
<keyword evidence="3" id="KW-0472">Membrane</keyword>
<sequence>MESEEAAVSAIEGPKLIILLQTEFVGMNMQMTKLAIIPFTVLLETLFLNKKFSKNIKLSLLVLLLGVGIASITDLKLNLLGSVLSLLAIATTCVGQIIVSDDGEKVRRKQLFTERDKGELQSRTVIVENLPEDYTRQSLEKMFNTVRSVKNVLICNPQDPNTARSLKSDVLITNKLNALVEFETADQAGKAFRALSDQFYRSPEHHKFVRQQVINQLKSNPEIYEGYVPMAYGDYLKKMSK</sequence>
<comment type="similarity">
    <text evidence="1">Belongs to the peptidase C85 family.</text>
</comment>
<dbReference type="PANTHER" id="PTHR12419">
    <property type="entry name" value="OTU DOMAIN CONTAINING PROTEIN"/>
    <property type="match status" value="1"/>
</dbReference>
<dbReference type="GO" id="GO:0004843">
    <property type="term" value="F:cysteine-type deubiquitinase activity"/>
    <property type="evidence" value="ECO:0007669"/>
    <property type="project" value="TreeGrafter"/>
</dbReference>
<dbReference type="InterPro" id="IPR050704">
    <property type="entry name" value="Peptidase_C85-like"/>
</dbReference>
<keyword evidence="2" id="KW-0694">RNA-binding</keyword>
<dbReference type="GO" id="GO:0003723">
    <property type="term" value="F:RNA binding"/>
    <property type="evidence" value="ECO:0007669"/>
    <property type="project" value="UniProtKB-UniRule"/>
</dbReference>
<evidence type="ECO:0000259" key="4">
    <source>
        <dbReference type="PROSITE" id="PS50102"/>
    </source>
</evidence>
<dbReference type="InterPro" id="IPR035979">
    <property type="entry name" value="RBD_domain_sf"/>
</dbReference>
<feature type="domain" description="RRM" evidence="4">
    <location>
        <begin position="123"/>
        <end position="216"/>
    </location>
</feature>
<evidence type="ECO:0000256" key="1">
    <source>
        <dbReference type="ARBA" id="ARBA00010407"/>
    </source>
</evidence>
<reference evidence="5" key="2">
    <citation type="journal article" date="2022" name="Hortic Res">
        <title>The genome of Dioscorea zingiberensis sheds light on the biosynthesis, origin and evolution of the medicinally important diosgenin saponins.</title>
        <authorList>
            <person name="Li Y."/>
            <person name="Tan C."/>
            <person name="Li Z."/>
            <person name="Guo J."/>
            <person name="Li S."/>
            <person name="Chen X."/>
            <person name="Wang C."/>
            <person name="Dai X."/>
            <person name="Yang H."/>
            <person name="Song W."/>
            <person name="Hou L."/>
            <person name="Xu J."/>
            <person name="Tong Z."/>
            <person name="Xu A."/>
            <person name="Yuan X."/>
            <person name="Wang W."/>
            <person name="Yang Q."/>
            <person name="Chen L."/>
            <person name="Sun Z."/>
            <person name="Wang K."/>
            <person name="Pan B."/>
            <person name="Chen J."/>
            <person name="Bao Y."/>
            <person name="Liu F."/>
            <person name="Qi X."/>
            <person name="Gang D.R."/>
            <person name="Wen J."/>
            <person name="Li J."/>
        </authorList>
    </citation>
    <scope>NUCLEOTIDE SEQUENCE</scope>
    <source>
        <strain evidence="5">Dzin_1.0</strain>
    </source>
</reference>
<feature type="transmembrane region" description="Helical" evidence="3">
    <location>
        <begin position="56"/>
        <end position="73"/>
    </location>
</feature>
<dbReference type="Gene3D" id="3.30.70.330">
    <property type="match status" value="1"/>
</dbReference>
<dbReference type="InterPro" id="IPR012677">
    <property type="entry name" value="Nucleotide-bd_a/b_plait_sf"/>
</dbReference>
<dbReference type="SUPFAM" id="SSF54928">
    <property type="entry name" value="RNA-binding domain, RBD"/>
    <property type="match status" value="1"/>
</dbReference>
<dbReference type="Pfam" id="PF00076">
    <property type="entry name" value="RRM_1"/>
    <property type="match status" value="1"/>
</dbReference>
<proteinExistence type="inferred from homology"/>
<dbReference type="PROSITE" id="PS50102">
    <property type="entry name" value="RRM"/>
    <property type="match status" value="1"/>
</dbReference>
<comment type="caution">
    <text evidence="5">The sequence shown here is derived from an EMBL/GenBank/DDBJ whole genome shotgun (WGS) entry which is preliminary data.</text>
</comment>
<keyword evidence="6" id="KW-1185">Reference proteome</keyword>
<gene>
    <name evidence="5" type="ORF">J5N97_003797</name>
</gene>
<feature type="transmembrane region" description="Helical" evidence="3">
    <location>
        <begin position="31"/>
        <end position="49"/>
    </location>
</feature>
<dbReference type="GO" id="GO:0016579">
    <property type="term" value="P:protein deubiquitination"/>
    <property type="evidence" value="ECO:0007669"/>
    <property type="project" value="TreeGrafter"/>
</dbReference>
<protein>
    <recommendedName>
        <fullName evidence="4">RRM domain-containing protein</fullName>
    </recommendedName>
</protein>
<evidence type="ECO:0000313" key="6">
    <source>
        <dbReference type="Proteomes" id="UP001085076"/>
    </source>
</evidence>
<dbReference type="EMBL" id="JAGGNH010000001">
    <property type="protein sequence ID" value="KAJ0985441.1"/>
    <property type="molecule type" value="Genomic_DNA"/>
</dbReference>
<feature type="transmembrane region" description="Helical" evidence="3">
    <location>
        <begin position="79"/>
        <end position="99"/>
    </location>
</feature>
<evidence type="ECO:0000313" key="5">
    <source>
        <dbReference type="EMBL" id="KAJ0985441.1"/>
    </source>
</evidence>
<dbReference type="PANTHER" id="PTHR12419:SF111">
    <property type="entry name" value="OVARIAN TUMOR DOMAIN-CONTAINING DEUBIQUITINATING ENZYME 9"/>
    <property type="match status" value="1"/>
</dbReference>
<evidence type="ECO:0000256" key="3">
    <source>
        <dbReference type="SAM" id="Phobius"/>
    </source>
</evidence>
<evidence type="ECO:0000256" key="2">
    <source>
        <dbReference type="PROSITE-ProRule" id="PRU00176"/>
    </source>
</evidence>
<reference evidence="5" key="1">
    <citation type="submission" date="2021-03" db="EMBL/GenBank/DDBJ databases">
        <authorList>
            <person name="Li Z."/>
            <person name="Yang C."/>
        </authorList>
    </citation>
    <scope>NUCLEOTIDE SEQUENCE</scope>
    <source>
        <strain evidence="5">Dzin_1.0</strain>
        <tissue evidence="5">Leaf</tissue>
    </source>
</reference>
<keyword evidence="3" id="KW-1133">Transmembrane helix</keyword>